<gene>
    <name evidence="4" type="ORF">SAMN05443507_103116</name>
</gene>
<protein>
    <submittedName>
        <fullName evidence="4">Uncharacterized damage-inducible protein DinB (Forms a four-helix bundle)</fullName>
    </submittedName>
</protein>
<evidence type="ECO:0000256" key="1">
    <source>
        <dbReference type="ARBA" id="ARBA00008635"/>
    </source>
</evidence>
<sequence>MNREQVTQHWFMHRNVTLDILQKLPESALHFKPWDGALSLADLIVHMHGSSLMFSGAVKAGRFERPSGQQAAKPTTLDELRQLAAHMTEETKNTLLAIPQEHLEKPVEGTEMFGGGQPLQGKTVLSIMIDHEIHHKGQLFVYARMVGVQEMPMFMKRA</sequence>
<reference evidence="5" key="1">
    <citation type="submission" date="2016-11" db="EMBL/GenBank/DDBJ databases">
        <authorList>
            <person name="Varghese N."/>
            <person name="Submissions S."/>
        </authorList>
    </citation>
    <scope>NUCLEOTIDE SEQUENCE [LARGE SCALE GENOMIC DNA]</scope>
    <source>
        <strain evidence="5">USBA-503</strain>
    </source>
</reference>
<comment type="similarity">
    <text evidence="1">Belongs to the DinB family.</text>
</comment>
<keyword evidence="5" id="KW-1185">Reference proteome</keyword>
<dbReference type="Proteomes" id="UP000184016">
    <property type="component" value="Unassembled WGS sequence"/>
</dbReference>
<dbReference type="Gene3D" id="1.20.120.450">
    <property type="entry name" value="dinb family like domain"/>
    <property type="match status" value="1"/>
</dbReference>
<dbReference type="STRING" id="1830138.SAMN05443507_103116"/>
<feature type="binding site" evidence="3">
    <location>
        <position position="135"/>
    </location>
    <ligand>
        <name>a divalent metal cation</name>
        <dbReference type="ChEBI" id="CHEBI:60240"/>
    </ligand>
</feature>
<proteinExistence type="inferred from homology"/>
<name>A0A1M6LYJ2_9BACL</name>
<evidence type="ECO:0000313" key="5">
    <source>
        <dbReference type="Proteomes" id="UP000184016"/>
    </source>
</evidence>
<dbReference type="SUPFAM" id="SSF109854">
    <property type="entry name" value="DinB/YfiT-like putative metalloenzymes"/>
    <property type="match status" value="1"/>
</dbReference>
<accession>A0A1M6LYJ2</accession>
<dbReference type="EMBL" id="FRAF01000003">
    <property type="protein sequence ID" value="SHJ76210.1"/>
    <property type="molecule type" value="Genomic_DNA"/>
</dbReference>
<evidence type="ECO:0000256" key="2">
    <source>
        <dbReference type="ARBA" id="ARBA00022723"/>
    </source>
</evidence>
<feature type="binding site" evidence="3">
    <location>
        <position position="46"/>
    </location>
    <ligand>
        <name>a divalent metal cation</name>
        <dbReference type="ChEBI" id="CHEBI:60240"/>
    </ligand>
</feature>
<dbReference type="Pfam" id="PF05163">
    <property type="entry name" value="DinB"/>
    <property type="match status" value="1"/>
</dbReference>
<feature type="binding site" evidence="3">
    <location>
        <position position="131"/>
    </location>
    <ligand>
        <name>a divalent metal cation</name>
        <dbReference type="ChEBI" id="CHEBI:60240"/>
    </ligand>
</feature>
<dbReference type="AlphaFoldDB" id="A0A1M6LYJ2"/>
<dbReference type="RefSeq" id="WP_072873087.1">
    <property type="nucleotide sequence ID" value="NZ_FRAF01000003.1"/>
</dbReference>
<evidence type="ECO:0000256" key="3">
    <source>
        <dbReference type="PIRSR" id="PIRSR607837-1"/>
    </source>
</evidence>
<dbReference type="InterPro" id="IPR034660">
    <property type="entry name" value="DinB/YfiT-like"/>
</dbReference>
<dbReference type="InterPro" id="IPR007837">
    <property type="entry name" value="DinB"/>
</dbReference>
<dbReference type="GO" id="GO:0046872">
    <property type="term" value="F:metal ion binding"/>
    <property type="evidence" value="ECO:0007669"/>
    <property type="project" value="UniProtKB-KW"/>
</dbReference>
<keyword evidence="2 3" id="KW-0479">Metal-binding</keyword>
<evidence type="ECO:0000313" key="4">
    <source>
        <dbReference type="EMBL" id="SHJ76210.1"/>
    </source>
</evidence>
<organism evidence="4 5">
    <name type="scientific">Alicyclobacillus tolerans</name>
    <dbReference type="NCBI Taxonomy" id="90970"/>
    <lineage>
        <taxon>Bacteria</taxon>
        <taxon>Bacillati</taxon>
        <taxon>Bacillota</taxon>
        <taxon>Bacilli</taxon>
        <taxon>Bacillales</taxon>
        <taxon>Alicyclobacillaceae</taxon>
        <taxon>Alicyclobacillus</taxon>
    </lineage>
</organism>